<dbReference type="EMBL" id="JBHTHX010001035">
    <property type="protein sequence ID" value="MFD0887725.1"/>
    <property type="molecule type" value="Genomic_DNA"/>
</dbReference>
<dbReference type="Gene3D" id="3.50.50.60">
    <property type="entry name" value="FAD/NAD(P)-binding domain"/>
    <property type="match status" value="1"/>
</dbReference>
<evidence type="ECO:0000313" key="2">
    <source>
        <dbReference type="EMBL" id="MFD0887725.1"/>
    </source>
</evidence>
<comment type="caution">
    <text evidence="2">The sequence shown here is derived from an EMBL/GenBank/DDBJ whole genome shotgun (WGS) entry which is preliminary data.</text>
</comment>
<accession>A0ABW3DV52</accession>
<feature type="non-terminal residue" evidence="2">
    <location>
        <position position="79"/>
    </location>
</feature>
<proteinExistence type="predicted"/>
<dbReference type="Proteomes" id="UP001597024">
    <property type="component" value="Unassembled WGS sequence"/>
</dbReference>
<dbReference type="SUPFAM" id="SSF51905">
    <property type="entry name" value="FAD/NAD(P)-binding domain"/>
    <property type="match status" value="1"/>
</dbReference>
<evidence type="ECO:0000259" key="1">
    <source>
        <dbReference type="Pfam" id="PF07992"/>
    </source>
</evidence>
<keyword evidence="3" id="KW-1185">Reference proteome</keyword>
<name>A0ABW3DV52_9ACTN</name>
<feature type="domain" description="FAD/NAD(P)-binding" evidence="1">
    <location>
        <begin position="6"/>
        <end position="75"/>
    </location>
</feature>
<dbReference type="Pfam" id="PF07992">
    <property type="entry name" value="Pyr_redox_2"/>
    <property type="match status" value="1"/>
</dbReference>
<organism evidence="2 3">
    <name type="scientific">Streptosporangium algeriense</name>
    <dbReference type="NCBI Taxonomy" id="1682748"/>
    <lineage>
        <taxon>Bacteria</taxon>
        <taxon>Bacillati</taxon>
        <taxon>Actinomycetota</taxon>
        <taxon>Actinomycetes</taxon>
        <taxon>Streptosporangiales</taxon>
        <taxon>Streptosporangiaceae</taxon>
        <taxon>Streptosporangium</taxon>
    </lineage>
</organism>
<evidence type="ECO:0000313" key="3">
    <source>
        <dbReference type="Proteomes" id="UP001597024"/>
    </source>
</evidence>
<dbReference type="InterPro" id="IPR023753">
    <property type="entry name" value="FAD/NAD-binding_dom"/>
</dbReference>
<reference evidence="3" key="1">
    <citation type="journal article" date="2019" name="Int. J. Syst. Evol. Microbiol.">
        <title>The Global Catalogue of Microorganisms (GCM) 10K type strain sequencing project: providing services to taxonomists for standard genome sequencing and annotation.</title>
        <authorList>
            <consortium name="The Broad Institute Genomics Platform"/>
            <consortium name="The Broad Institute Genome Sequencing Center for Infectious Disease"/>
            <person name="Wu L."/>
            <person name="Ma J."/>
        </authorList>
    </citation>
    <scope>NUCLEOTIDE SEQUENCE [LARGE SCALE GENOMIC DNA]</scope>
    <source>
        <strain evidence="3">CCUG 62974</strain>
    </source>
</reference>
<sequence length="79" mass="8232">MTALGHVAVVGGSQAGVTAANTLRTAGFDGRITIYSAEERPPYSRPPLSKDILLGRSDAASADLHLEEGVELRLGVRAT</sequence>
<protein>
    <submittedName>
        <fullName evidence="2">FAD-dependent oxidoreductase</fullName>
    </submittedName>
</protein>
<dbReference type="InterPro" id="IPR036188">
    <property type="entry name" value="FAD/NAD-bd_sf"/>
</dbReference>
<gene>
    <name evidence="2" type="ORF">ACFQ08_24555</name>
</gene>